<feature type="domain" description="AB hydrolase-1" evidence="1">
    <location>
        <begin position="33"/>
        <end position="244"/>
    </location>
</feature>
<accession>A0ABS0B7W2</accession>
<protein>
    <submittedName>
        <fullName evidence="2">Alpha/beta hydrolase</fullName>
    </submittedName>
</protein>
<dbReference type="Gene3D" id="3.40.50.1820">
    <property type="entry name" value="alpha/beta hydrolase"/>
    <property type="match status" value="1"/>
</dbReference>
<reference evidence="2 3" key="1">
    <citation type="submission" date="2020-11" db="EMBL/GenBank/DDBJ databases">
        <title>Draft Genome Sequence and Secondary Metabolite Biosynthetic Potential of the Lysobacter niastensis Type strain DSM 18481.</title>
        <authorList>
            <person name="Turrini P."/>
            <person name="Artuso I."/>
            <person name="Tescari M."/>
            <person name="Lugli G.A."/>
            <person name="Frangipani E."/>
            <person name="Ventura M."/>
            <person name="Visca P."/>
        </authorList>
    </citation>
    <scope>NUCLEOTIDE SEQUENCE [LARGE SCALE GENOMIC DNA]</scope>
    <source>
        <strain evidence="2 3">DSM 18481</strain>
    </source>
</reference>
<comment type="caution">
    <text evidence="2">The sequence shown here is derived from an EMBL/GenBank/DDBJ whole genome shotgun (WGS) entry which is preliminary data.</text>
</comment>
<evidence type="ECO:0000313" key="2">
    <source>
        <dbReference type="EMBL" id="MBF6025091.1"/>
    </source>
</evidence>
<organism evidence="2 3">
    <name type="scientific">Lysobacter niastensis</name>
    <dbReference type="NCBI Taxonomy" id="380629"/>
    <lineage>
        <taxon>Bacteria</taxon>
        <taxon>Pseudomonadati</taxon>
        <taxon>Pseudomonadota</taxon>
        <taxon>Gammaproteobacteria</taxon>
        <taxon>Lysobacterales</taxon>
        <taxon>Lysobacteraceae</taxon>
        <taxon>Lysobacter</taxon>
    </lineage>
</organism>
<keyword evidence="2" id="KW-0378">Hydrolase</keyword>
<proteinExistence type="predicted"/>
<dbReference type="SUPFAM" id="SSF53474">
    <property type="entry name" value="alpha/beta-Hydrolases"/>
    <property type="match status" value="1"/>
</dbReference>
<dbReference type="PANTHER" id="PTHR43689:SF8">
    <property type="entry name" value="ALPHA_BETA-HYDROLASES SUPERFAMILY PROTEIN"/>
    <property type="match status" value="1"/>
</dbReference>
<dbReference type="Pfam" id="PF00561">
    <property type="entry name" value="Abhydrolase_1"/>
    <property type="match status" value="1"/>
</dbReference>
<name>A0ABS0B7W2_9GAMM</name>
<dbReference type="GO" id="GO:0016787">
    <property type="term" value="F:hydrolase activity"/>
    <property type="evidence" value="ECO:0007669"/>
    <property type="project" value="UniProtKB-KW"/>
</dbReference>
<keyword evidence="3" id="KW-1185">Reference proteome</keyword>
<dbReference type="InterPro" id="IPR000073">
    <property type="entry name" value="AB_hydrolase_1"/>
</dbReference>
<evidence type="ECO:0000259" key="1">
    <source>
        <dbReference type="Pfam" id="PF00561"/>
    </source>
</evidence>
<dbReference type="Proteomes" id="UP001429984">
    <property type="component" value="Unassembled WGS sequence"/>
</dbReference>
<gene>
    <name evidence="2" type="ORF">IU514_13750</name>
</gene>
<dbReference type="EMBL" id="JADLZT010000007">
    <property type="protein sequence ID" value="MBF6025091.1"/>
    <property type="molecule type" value="Genomic_DNA"/>
</dbReference>
<evidence type="ECO:0000313" key="3">
    <source>
        <dbReference type="Proteomes" id="UP001429984"/>
    </source>
</evidence>
<dbReference type="PANTHER" id="PTHR43689">
    <property type="entry name" value="HYDROLASE"/>
    <property type="match status" value="1"/>
</dbReference>
<dbReference type="InterPro" id="IPR029058">
    <property type="entry name" value="AB_hydrolase_fold"/>
</dbReference>
<sequence length="268" mass="29655">MPSMNIDEVFVAVGEGRTFVRRWTPDASASRTPLVLLHDSLGSVEQWREFPALLAERLRRPVIAYDRPGFGRSSTRTAPASLDFIAEEAQVHFPELRRALGIDAFGLFGHSVGGAMAVVIAATQDANCCFLITESAQAFVEPRTLDGIRSAQAQFEDDVQFARLTRWHGERARWVLQAWTSVWLDPAFAGWSLDPWLPRVRCPVLAIHGDRDEYGSIAFPERIAGLVGGPSQLAILENCGHVPHREIPEAVLQQILAFASAHERSFAS</sequence>
<dbReference type="PRINTS" id="PR00111">
    <property type="entry name" value="ABHYDROLASE"/>
</dbReference>
<dbReference type="RefSeq" id="WP_194931698.1">
    <property type="nucleotide sequence ID" value="NZ_JADLZT010000007.1"/>
</dbReference>